<feature type="compositionally biased region" description="Polar residues" evidence="1">
    <location>
        <begin position="93"/>
        <end position="103"/>
    </location>
</feature>
<feature type="compositionally biased region" description="Low complexity" evidence="1">
    <location>
        <begin position="110"/>
        <end position="136"/>
    </location>
</feature>
<feature type="transmembrane region" description="Helical" evidence="2">
    <location>
        <begin position="159"/>
        <end position="177"/>
    </location>
</feature>
<dbReference type="RefSeq" id="XP_008615627.1">
    <property type="nucleotide sequence ID" value="XM_008617405.1"/>
</dbReference>
<evidence type="ECO:0000256" key="3">
    <source>
        <dbReference type="SAM" id="SignalP"/>
    </source>
</evidence>
<sequence>MLRRSCLSGVLVLLTNAIVDATTTTTTPWQCVQLPRGYGAFRYTTGILECKSVRGNCLLSATTGHCNDTLMVLRCTDALPDCVAAANVLATNNSTTETPTNRSAVPLPIPSNTTTLLPNTTTPSTTTREPSTPGPTTADMVATAAAGQSSLDTKSAVCIAVIAALAVVALATAAWKVQRWRQEARRAARTPLPQFTVQHDKANEDSVGPSHVALHSTRMWWEHPTFLNNVFLSGKSSKSSKSSRHGALDTPSSSSRPPVHL</sequence>
<gene>
    <name evidence="4" type="ORF">SDRG_11370</name>
</gene>
<feature type="chain" id="PRO_5004569157" evidence="3">
    <location>
        <begin position="22"/>
        <end position="261"/>
    </location>
</feature>
<dbReference type="AlphaFoldDB" id="T0PZ93"/>
<dbReference type="VEuPathDB" id="FungiDB:SDRG_11370"/>
<keyword evidence="2" id="KW-0812">Transmembrane</keyword>
<evidence type="ECO:0000313" key="5">
    <source>
        <dbReference type="Proteomes" id="UP000030762"/>
    </source>
</evidence>
<feature type="region of interest" description="Disordered" evidence="1">
    <location>
        <begin position="93"/>
        <end position="136"/>
    </location>
</feature>
<proteinExistence type="predicted"/>
<keyword evidence="2" id="KW-1133">Transmembrane helix</keyword>
<dbReference type="EMBL" id="JH767172">
    <property type="protein sequence ID" value="EQC30889.1"/>
    <property type="molecule type" value="Genomic_DNA"/>
</dbReference>
<dbReference type="GeneID" id="19952097"/>
<reference evidence="4 5" key="1">
    <citation type="submission" date="2012-04" db="EMBL/GenBank/DDBJ databases">
        <title>The Genome Sequence of Saprolegnia declina VS20.</title>
        <authorList>
            <consortium name="The Broad Institute Genome Sequencing Platform"/>
            <person name="Russ C."/>
            <person name="Nusbaum C."/>
            <person name="Tyler B."/>
            <person name="van West P."/>
            <person name="Dieguez-Uribeondo J."/>
            <person name="de Bruijn I."/>
            <person name="Tripathy S."/>
            <person name="Jiang R."/>
            <person name="Young S.K."/>
            <person name="Zeng Q."/>
            <person name="Gargeya S."/>
            <person name="Fitzgerald M."/>
            <person name="Haas B."/>
            <person name="Abouelleil A."/>
            <person name="Alvarado L."/>
            <person name="Arachchi H.M."/>
            <person name="Berlin A."/>
            <person name="Chapman S.B."/>
            <person name="Goldberg J."/>
            <person name="Griggs A."/>
            <person name="Gujja S."/>
            <person name="Hansen M."/>
            <person name="Howarth C."/>
            <person name="Imamovic A."/>
            <person name="Larimer J."/>
            <person name="McCowen C."/>
            <person name="Montmayeur A."/>
            <person name="Murphy C."/>
            <person name="Neiman D."/>
            <person name="Pearson M."/>
            <person name="Priest M."/>
            <person name="Roberts A."/>
            <person name="Saif S."/>
            <person name="Shea T."/>
            <person name="Sisk P."/>
            <person name="Sykes S."/>
            <person name="Wortman J."/>
            <person name="Nusbaum C."/>
            <person name="Birren B."/>
        </authorList>
    </citation>
    <scope>NUCLEOTIDE SEQUENCE [LARGE SCALE GENOMIC DNA]</scope>
    <source>
        <strain evidence="4 5">VS20</strain>
    </source>
</reference>
<keyword evidence="2" id="KW-0472">Membrane</keyword>
<feature type="region of interest" description="Disordered" evidence="1">
    <location>
        <begin position="235"/>
        <end position="261"/>
    </location>
</feature>
<feature type="compositionally biased region" description="Polar residues" evidence="1">
    <location>
        <begin position="250"/>
        <end position="261"/>
    </location>
</feature>
<evidence type="ECO:0000256" key="1">
    <source>
        <dbReference type="SAM" id="MobiDB-lite"/>
    </source>
</evidence>
<keyword evidence="3" id="KW-0732">Signal</keyword>
<feature type="signal peptide" evidence="3">
    <location>
        <begin position="1"/>
        <end position="21"/>
    </location>
</feature>
<name>T0PZ93_SAPDV</name>
<dbReference type="InParanoid" id="T0PZ93"/>
<dbReference type="Proteomes" id="UP000030762">
    <property type="component" value="Unassembled WGS sequence"/>
</dbReference>
<organism evidence="4 5">
    <name type="scientific">Saprolegnia diclina (strain VS20)</name>
    <dbReference type="NCBI Taxonomy" id="1156394"/>
    <lineage>
        <taxon>Eukaryota</taxon>
        <taxon>Sar</taxon>
        <taxon>Stramenopiles</taxon>
        <taxon>Oomycota</taxon>
        <taxon>Saprolegniomycetes</taxon>
        <taxon>Saprolegniales</taxon>
        <taxon>Saprolegniaceae</taxon>
        <taxon>Saprolegnia</taxon>
    </lineage>
</organism>
<evidence type="ECO:0000256" key="2">
    <source>
        <dbReference type="SAM" id="Phobius"/>
    </source>
</evidence>
<evidence type="ECO:0000313" key="4">
    <source>
        <dbReference type="EMBL" id="EQC30889.1"/>
    </source>
</evidence>
<keyword evidence="5" id="KW-1185">Reference proteome</keyword>
<protein>
    <submittedName>
        <fullName evidence="4">Uncharacterized protein</fullName>
    </submittedName>
</protein>
<accession>T0PZ93</accession>